<evidence type="ECO:0000313" key="12">
    <source>
        <dbReference type="Proteomes" id="UP000184159"/>
    </source>
</evidence>
<comment type="function">
    <text evidence="9">Nucleotidase that shows phosphatase activity on nucleoside 5'-monophosphates.</text>
</comment>
<dbReference type="Gene3D" id="3.40.1210.10">
    <property type="entry name" value="Survival protein SurE-like phosphatase/nucleotidase"/>
    <property type="match status" value="1"/>
</dbReference>
<dbReference type="GO" id="GO:0005737">
    <property type="term" value="C:cytoplasm"/>
    <property type="evidence" value="ECO:0007669"/>
    <property type="project" value="UniProtKB-SubCell"/>
</dbReference>
<dbReference type="NCBIfam" id="NF001490">
    <property type="entry name" value="PRK00346.1-4"/>
    <property type="match status" value="1"/>
</dbReference>
<evidence type="ECO:0000313" key="11">
    <source>
        <dbReference type="EMBL" id="SHE80559.1"/>
    </source>
</evidence>
<feature type="binding site" evidence="9">
    <location>
        <position position="9"/>
    </location>
    <ligand>
        <name>a divalent metal cation</name>
        <dbReference type="ChEBI" id="CHEBI:60240"/>
    </ligand>
</feature>
<keyword evidence="12" id="KW-1185">Reference proteome</keyword>
<dbReference type="EMBL" id="FQUH01000003">
    <property type="protein sequence ID" value="SHE80559.1"/>
    <property type="molecule type" value="Genomic_DNA"/>
</dbReference>
<comment type="catalytic activity">
    <reaction evidence="1 9">
        <text>a ribonucleoside 5'-phosphate + H2O = a ribonucleoside + phosphate</text>
        <dbReference type="Rhea" id="RHEA:12484"/>
        <dbReference type="ChEBI" id="CHEBI:15377"/>
        <dbReference type="ChEBI" id="CHEBI:18254"/>
        <dbReference type="ChEBI" id="CHEBI:43474"/>
        <dbReference type="ChEBI" id="CHEBI:58043"/>
        <dbReference type="EC" id="3.1.3.5"/>
    </reaction>
</comment>
<dbReference type="GO" id="GO:0008253">
    <property type="term" value="F:5'-nucleotidase activity"/>
    <property type="evidence" value="ECO:0007669"/>
    <property type="project" value="UniProtKB-UniRule"/>
</dbReference>
<keyword evidence="8 9" id="KW-0378">Hydrolase</keyword>
<dbReference type="Pfam" id="PF01975">
    <property type="entry name" value="SurE"/>
    <property type="match status" value="1"/>
</dbReference>
<feature type="binding site" evidence="9">
    <location>
        <position position="8"/>
    </location>
    <ligand>
        <name>a divalent metal cation</name>
        <dbReference type="ChEBI" id="CHEBI:60240"/>
    </ligand>
</feature>
<keyword evidence="5 9" id="KW-0963">Cytoplasm</keyword>
<comment type="subcellular location">
    <subcellularLocation>
        <location evidence="3 9">Cytoplasm</location>
    </subcellularLocation>
</comment>
<feature type="binding site" evidence="9">
    <location>
        <position position="39"/>
    </location>
    <ligand>
        <name>a divalent metal cation</name>
        <dbReference type="ChEBI" id="CHEBI:60240"/>
    </ligand>
</feature>
<dbReference type="NCBIfam" id="NF001489">
    <property type="entry name" value="PRK00346.1-3"/>
    <property type="match status" value="1"/>
</dbReference>
<dbReference type="PANTHER" id="PTHR30457:SF12">
    <property type="entry name" value="5'_3'-NUCLEOTIDASE SURE"/>
    <property type="match status" value="1"/>
</dbReference>
<evidence type="ECO:0000256" key="2">
    <source>
        <dbReference type="ARBA" id="ARBA00001946"/>
    </source>
</evidence>
<dbReference type="PANTHER" id="PTHR30457">
    <property type="entry name" value="5'-NUCLEOTIDASE SURE"/>
    <property type="match status" value="1"/>
</dbReference>
<evidence type="ECO:0000256" key="6">
    <source>
        <dbReference type="ARBA" id="ARBA00022723"/>
    </source>
</evidence>
<dbReference type="Proteomes" id="UP000184159">
    <property type="component" value="Unassembled WGS sequence"/>
</dbReference>
<dbReference type="RefSeq" id="WP_072955840.1">
    <property type="nucleotide sequence ID" value="NZ_FQUH01000003.1"/>
</dbReference>
<dbReference type="GO" id="GO:0000166">
    <property type="term" value="F:nucleotide binding"/>
    <property type="evidence" value="ECO:0007669"/>
    <property type="project" value="UniProtKB-KW"/>
</dbReference>
<evidence type="ECO:0000259" key="10">
    <source>
        <dbReference type="Pfam" id="PF01975"/>
    </source>
</evidence>
<dbReference type="SUPFAM" id="SSF64167">
    <property type="entry name" value="SurE-like"/>
    <property type="match status" value="1"/>
</dbReference>
<accession>A0A1M4WH50</accession>
<feature type="domain" description="Survival protein SurE-like phosphatase/nucleotidase" evidence="10">
    <location>
        <begin position="3"/>
        <end position="182"/>
    </location>
</feature>
<feature type="binding site" evidence="9">
    <location>
        <position position="92"/>
    </location>
    <ligand>
        <name>a divalent metal cation</name>
        <dbReference type="ChEBI" id="CHEBI:60240"/>
    </ligand>
</feature>
<dbReference type="InterPro" id="IPR036523">
    <property type="entry name" value="SurE-like_sf"/>
</dbReference>
<protein>
    <recommendedName>
        <fullName evidence="9">5'-nucleotidase SurE</fullName>
        <ecNumber evidence="9">3.1.3.5</ecNumber>
    </recommendedName>
    <alternativeName>
        <fullName evidence="9">Nucleoside 5'-monophosphate phosphohydrolase</fullName>
    </alternativeName>
</protein>
<evidence type="ECO:0000256" key="5">
    <source>
        <dbReference type="ARBA" id="ARBA00022490"/>
    </source>
</evidence>
<evidence type="ECO:0000256" key="8">
    <source>
        <dbReference type="ARBA" id="ARBA00022801"/>
    </source>
</evidence>
<dbReference type="GO" id="GO:0004309">
    <property type="term" value="F:exopolyphosphatase activity"/>
    <property type="evidence" value="ECO:0007669"/>
    <property type="project" value="TreeGrafter"/>
</dbReference>
<keyword evidence="6 9" id="KW-0479">Metal-binding</keyword>
<keyword evidence="7 9" id="KW-0547">Nucleotide-binding</keyword>
<dbReference type="GO" id="GO:0046872">
    <property type="term" value="F:metal ion binding"/>
    <property type="evidence" value="ECO:0007669"/>
    <property type="project" value="UniProtKB-UniRule"/>
</dbReference>
<reference evidence="12" key="1">
    <citation type="submission" date="2016-11" db="EMBL/GenBank/DDBJ databases">
        <authorList>
            <person name="Varghese N."/>
            <person name="Submissions S."/>
        </authorList>
    </citation>
    <scope>NUCLEOTIDE SEQUENCE [LARGE SCALE GENOMIC DNA]</scope>
    <source>
        <strain evidence="12">DSM 21264</strain>
    </source>
</reference>
<dbReference type="HAMAP" id="MF_00060">
    <property type="entry name" value="SurE"/>
    <property type="match status" value="1"/>
</dbReference>
<organism evidence="11 12">
    <name type="scientific">Vibrio gazogenes DSM 21264 = NBRC 103151</name>
    <dbReference type="NCBI Taxonomy" id="1123492"/>
    <lineage>
        <taxon>Bacteria</taxon>
        <taxon>Pseudomonadati</taxon>
        <taxon>Pseudomonadota</taxon>
        <taxon>Gammaproteobacteria</taxon>
        <taxon>Vibrionales</taxon>
        <taxon>Vibrionaceae</taxon>
        <taxon>Vibrio</taxon>
    </lineage>
</organism>
<proteinExistence type="inferred from homology"/>
<dbReference type="InterPro" id="IPR002828">
    <property type="entry name" value="SurE-like_Pase/nucleotidase"/>
</dbReference>
<evidence type="ECO:0000256" key="1">
    <source>
        <dbReference type="ARBA" id="ARBA00000815"/>
    </source>
</evidence>
<comment type="similarity">
    <text evidence="4 9">Belongs to the SurE nucleotidase family.</text>
</comment>
<dbReference type="NCBIfam" id="TIGR00087">
    <property type="entry name" value="surE"/>
    <property type="match status" value="1"/>
</dbReference>
<evidence type="ECO:0000256" key="7">
    <source>
        <dbReference type="ARBA" id="ARBA00022741"/>
    </source>
</evidence>
<sequence length="246" mass="26842">MKILLSNDDGVYARGINTLAEALSDLAEVVVVAPDRNRSGASNSLTLEQPLRIQQIAPAVYSVQGTPTDCVHYALNELMKDALPDLVLSGINHGANLGDDVFYSGTVAAAMEGHFLGVQSIAFSLVGETHFDTAAHIARQIVKQHLHSPIPTNRLMNVNIPDLPLERINGMKVTRLGARHHAESMIRQKDPRGHDIYWLGPPGKEQDAGEGTDFYTVDHGFVSLSPLRVDLTAHESINAVTDWLER</sequence>
<evidence type="ECO:0000256" key="3">
    <source>
        <dbReference type="ARBA" id="ARBA00004496"/>
    </source>
</evidence>
<dbReference type="FunFam" id="3.40.1210.10:FF:000001">
    <property type="entry name" value="5'/3'-nucleotidase SurE"/>
    <property type="match status" value="1"/>
</dbReference>
<dbReference type="EC" id="3.1.3.5" evidence="9"/>
<dbReference type="AlphaFoldDB" id="A0A1M4WH50"/>
<dbReference type="InterPro" id="IPR030048">
    <property type="entry name" value="SurE"/>
</dbReference>
<evidence type="ECO:0000256" key="9">
    <source>
        <dbReference type="HAMAP-Rule" id="MF_00060"/>
    </source>
</evidence>
<dbReference type="GO" id="GO:0008254">
    <property type="term" value="F:3'-nucleotidase activity"/>
    <property type="evidence" value="ECO:0007669"/>
    <property type="project" value="TreeGrafter"/>
</dbReference>
<name>A0A1M4WH50_VIBGA</name>
<comment type="cofactor">
    <cofactor evidence="9">
        <name>a divalent metal cation</name>
        <dbReference type="ChEBI" id="CHEBI:60240"/>
    </cofactor>
    <text evidence="9">Binds 1 divalent metal cation per subunit.</text>
</comment>
<evidence type="ECO:0000256" key="4">
    <source>
        <dbReference type="ARBA" id="ARBA00011062"/>
    </source>
</evidence>
<comment type="cofactor">
    <cofactor evidence="2">
        <name>Mg(2+)</name>
        <dbReference type="ChEBI" id="CHEBI:18420"/>
    </cofactor>
</comment>
<gene>
    <name evidence="9" type="primary">surE</name>
    <name evidence="11" type="ORF">SAMN02745781_00798</name>
</gene>